<evidence type="ECO:0000313" key="2">
    <source>
        <dbReference type="Proteomes" id="UP000237481"/>
    </source>
</evidence>
<organism evidence="1 2">
    <name type="scientific">Tolypocladium paradoxum</name>
    <dbReference type="NCBI Taxonomy" id="94208"/>
    <lineage>
        <taxon>Eukaryota</taxon>
        <taxon>Fungi</taxon>
        <taxon>Dikarya</taxon>
        <taxon>Ascomycota</taxon>
        <taxon>Pezizomycotina</taxon>
        <taxon>Sordariomycetes</taxon>
        <taxon>Hypocreomycetidae</taxon>
        <taxon>Hypocreales</taxon>
        <taxon>Ophiocordycipitaceae</taxon>
        <taxon>Tolypocladium</taxon>
    </lineage>
</organism>
<keyword evidence="2" id="KW-1185">Reference proteome</keyword>
<name>A0A2S4KNT3_9HYPO</name>
<comment type="caution">
    <text evidence="1">The sequence shown here is derived from an EMBL/GenBank/DDBJ whole genome shotgun (WGS) entry which is preliminary data.</text>
</comment>
<gene>
    <name evidence="1" type="ORF">TPAR_07958</name>
</gene>
<protein>
    <submittedName>
        <fullName evidence="1">Uncharacterized protein</fullName>
    </submittedName>
</protein>
<proteinExistence type="predicted"/>
<dbReference type="AlphaFoldDB" id="A0A2S4KNT3"/>
<sequence>MRVTLVRDRRQDAARQLPYAWGGSRQQSRGASSFARLACIPRATGAETAGALPRRYYCGSRHPTPCLGRSTASRRHRCCRRWSRPESCSFSSKRVLHSFRGGHGRVKFTPKSTTRHFVATSSAARCTGW</sequence>
<reference evidence="1 2" key="1">
    <citation type="submission" date="2018-01" db="EMBL/GenBank/DDBJ databases">
        <title>Harnessing the power of phylogenomics to disentangle the directionality and signatures of interkingdom host jumping in the parasitic fungal genus Tolypocladium.</title>
        <authorList>
            <person name="Quandt C.A."/>
            <person name="Patterson W."/>
            <person name="Spatafora J.W."/>
        </authorList>
    </citation>
    <scope>NUCLEOTIDE SEQUENCE [LARGE SCALE GENOMIC DNA]</scope>
    <source>
        <strain evidence="1 2">NRBC 100945</strain>
    </source>
</reference>
<dbReference type="EMBL" id="PKSG01000973">
    <property type="protein sequence ID" value="POR31839.1"/>
    <property type="molecule type" value="Genomic_DNA"/>
</dbReference>
<dbReference type="Proteomes" id="UP000237481">
    <property type="component" value="Unassembled WGS sequence"/>
</dbReference>
<evidence type="ECO:0000313" key="1">
    <source>
        <dbReference type="EMBL" id="POR31839.1"/>
    </source>
</evidence>
<accession>A0A2S4KNT3</accession>